<keyword evidence="5 8" id="KW-0378">Hydrolase</keyword>
<accession>A0A135L5Y5</accession>
<dbReference type="Gene3D" id="3.20.20.140">
    <property type="entry name" value="Metal-dependent hydrolases"/>
    <property type="match status" value="1"/>
</dbReference>
<sequence length="268" mass="30540">MFVDYHTHHERCGHATGVLRDYVEQAIKVGLQQIGLSDHMPIIHLPKEKIYPGSAMELDELEEYVKEVLNLKAEYQNQIEIKLGLEGDYIEGYEEQIEKLLSPYPFDYIIGSVHFLGEWDHSDSRQMEGWRKKPISEIFAEYYQAVQRAAKSGLYDIVGHFDVIKKHGHAPEKDISPIIDETLQVIKASGMAMEVNTSGLFKVVKEVFPAPSIIQKAVDLEIPFTLGSDAHQPEHVHVGVEEGRKLLKEFGVQQIATFTERQRIMVSL</sequence>
<evidence type="ECO:0000256" key="8">
    <source>
        <dbReference type="RuleBase" id="RU366003"/>
    </source>
</evidence>
<evidence type="ECO:0000313" key="10">
    <source>
        <dbReference type="EMBL" id="KXG44392.1"/>
    </source>
</evidence>
<dbReference type="InterPro" id="IPR010140">
    <property type="entry name" value="Histidinol_P_phosphatase_HisJ"/>
</dbReference>
<dbReference type="Proteomes" id="UP000070352">
    <property type="component" value="Unassembled WGS sequence"/>
</dbReference>
<dbReference type="UniPathway" id="UPA00031">
    <property type="reaction ID" value="UER00013"/>
</dbReference>
<evidence type="ECO:0000256" key="7">
    <source>
        <dbReference type="ARBA" id="ARBA00049158"/>
    </source>
</evidence>
<evidence type="ECO:0000259" key="9">
    <source>
        <dbReference type="Pfam" id="PF02811"/>
    </source>
</evidence>
<dbReference type="NCBIfam" id="NF005996">
    <property type="entry name" value="PRK08123.1"/>
    <property type="match status" value="1"/>
</dbReference>
<protein>
    <recommendedName>
        <fullName evidence="3 8">Histidinol-phosphatase</fullName>
        <shortName evidence="8">HolPase</shortName>
        <ecNumber evidence="3 8">3.1.3.15</ecNumber>
    </recommendedName>
</protein>
<dbReference type="EMBL" id="LSKU01000001">
    <property type="protein sequence ID" value="KXG44392.1"/>
    <property type="molecule type" value="Genomic_DNA"/>
</dbReference>
<evidence type="ECO:0000256" key="1">
    <source>
        <dbReference type="ARBA" id="ARBA00004970"/>
    </source>
</evidence>
<evidence type="ECO:0000256" key="3">
    <source>
        <dbReference type="ARBA" id="ARBA00013085"/>
    </source>
</evidence>
<dbReference type="PANTHER" id="PTHR21039">
    <property type="entry name" value="HISTIDINOL PHOSPHATASE-RELATED"/>
    <property type="match status" value="1"/>
</dbReference>
<dbReference type="InterPro" id="IPR016195">
    <property type="entry name" value="Pol/histidinol_Pase-like"/>
</dbReference>
<dbReference type="PANTHER" id="PTHR21039:SF0">
    <property type="entry name" value="HISTIDINOL-PHOSPHATASE"/>
    <property type="match status" value="1"/>
</dbReference>
<evidence type="ECO:0000256" key="2">
    <source>
        <dbReference type="ARBA" id="ARBA00009152"/>
    </source>
</evidence>
<proteinExistence type="inferred from homology"/>
<evidence type="ECO:0000256" key="4">
    <source>
        <dbReference type="ARBA" id="ARBA00022605"/>
    </source>
</evidence>
<evidence type="ECO:0000256" key="6">
    <source>
        <dbReference type="ARBA" id="ARBA00023102"/>
    </source>
</evidence>
<comment type="catalytic activity">
    <reaction evidence="7 8">
        <text>L-histidinol phosphate + H2O = L-histidinol + phosphate</text>
        <dbReference type="Rhea" id="RHEA:14465"/>
        <dbReference type="ChEBI" id="CHEBI:15377"/>
        <dbReference type="ChEBI" id="CHEBI:43474"/>
        <dbReference type="ChEBI" id="CHEBI:57699"/>
        <dbReference type="ChEBI" id="CHEBI:57980"/>
        <dbReference type="EC" id="3.1.3.15"/>
    </reaction>
</comment>
<dbReference type="GO" id="GO:0004401">
    <property type="term" value="F:histidinol-phosphatase activity"/>
    <property type="evidence" value="ECO:0007669"/>
    <property type="project" value="UniProtKB-UniRule"/>
</dbReference>
<evidence type="ECO:0000256" key="5">
    <source>
        <dbReference type="ARBA" id="ARBA00022801"/>
    </source>
</evidence>
<dbReference type="OrthoDB" id="9775255at2"/>
<dbReference type="CDD" id="cd12110">
    <property type="entry name" value="PHP_HisPPase_Hisj_like"/>
    <property type="match status" value="1"/>
</dbReference>
<keyword evidence="11" id="KW-1185">Reference proteome</keyword>
<comment type="pathway">
    <text evidence="1 8">Amino-acid biosynthesis; L-histidine biosynthesis; L-histidine from 5-phospho-alpha-D-ribose 1-diphosphate: step 8/9.</text>
</comment>
<organism evidence="10 11">
    <name type="scientific">Tepidibacillus decaturensis</name>
    <dbReference type="NCBI Taxonomy" id="1413211"/>
    <lineage>
        <taxon>Bacteria</taxon>
        <taxon>Bacillati</taxon>
        <taxon>Bacillota</taxon>
        <taxon>Bacilli</taxon>
        <taxon>Bacillales</taxon>
        <taxon>Bacillaceae</taxon>
        <taxon>Tepidibacillus</taxon>
    </lineage>
</organism>
<reference evidence="10 11" key="1">
    <citation type="submission" date="2016-02" db="EMBL/GenBank/DDBJ databases">
        <title>Draft Genome for Tepidibacillus decaturensis nov. sp. Strain Z9, an Anaerobic, Moderately Thermophilic and Heterotrophic Bacterium from Deep Subsurface of the Illinois Basin, USA.</title>
        <authorList>
            <person name="Dong Y."/>
            <person name="Chang J.Y."/>
            <person name="Sanford R."/>
            <person name="Fouke B.W."/>
        </authorList>
    </citation>
    <scope>NUCLEOTIDE SEQUENCE [LARGE SCALE GENOMIC DNA]</scope>
    <source>
        <strain evidence="10 11">Z9</strain>
    </source>
</reference>
<feature type="domain" description="PHP" evidence="9">
    <location>
        <begin position="4"/>
        <end position="198"/>
    </location>
</feature>
<dbReference type="InterPro" id="IPR004013">
    <property type="entry name" value="PHP_dom"/>
</dbReference>
<dbReference type="RefSeq" id="WP_068726084.1">
    <property type="nucleotide sequence ID" value="NZ_LSKU01000001.1"/>
</dbReference>
<comment type="caution">
    <text evidence="10">The sequence shown here is derived from an EMBL/GenBank/DDBJ whole genome shotgun (WGS) entry which is preliminary data.</text>
</comment>
<name>A0A135L5Y5_9BACI</name>
<keyword evidence="4 8" id="KW-0028">Amino-acid biosynthesis</keyword>
<dbReference type="SUPFAM" id="SSF89550">
    <property type="entry name" value="PHP domain-like"/>
    <property type="match status" value="1"/>
</dbReference>
<dbReference type="NCBIfam" id="NF005596">
    <property type="entry name" value="PRK07328.1"/>
    <property type="match status" value="1"/>
</dbReference>
<dbReference type="EC" id="3.1.3.15" evidence="3 8"/>
<comment type="similarity">
    <text evidence="2 8">Belongs to the PHP hydrolase family. HisK subfamily.</text>
</comment>
<dbReference type="Pfam" id="PF02811">
    <property type="entry name" value="PHP"/>
    <property type="match status" value="1"/>
</dbReference>
<evidence type="ECO:0000313" key="11">
    <source>
        <dbReference type="Proteomes" id="UP000070352"/>
    </source>
</evidence>
<gene>
    <name evidence="10" type="ORF">U473_10515</name>
</gene>
<keyword evidence="6 8" id="KW-0368">Histidine biosynthesis</keyword>
<dbReference type="GO" id="GO:0000105">
    <property type="term" value="P:L-histidine biosynthetic process"/>
    <property type="evidence" value="ECO:0007669"/>
    <property type="project" value="UniProtKB-UniRule"/>
</dbReference>
<dbReference type="NCBIfam" id="TIGR01856">
    <property type="entry name" value="hisJ_fam"/>
    <property type="match status" value="1"/>
</dbReference>
<dbReference type="GO" id="GO:0005737">
    <property type="term" value="C:cytoplasm"/>
    <property type="evidence" value="ECO:0007669"/>
    <property type="project" value="TreeGrafter"/>
</dbReference>
<dbReference type="STRING" id="1413211.U473_10515"/>
<dbReference type="AlphaFoldDB" id="A0A135L5Y5"/>